<evidence type="ECO:0000313" key="1">
    <source>
        <dbReference type="EMBL" id="GFS00451.1"/>
    </source>
</evidence>
<gene>
    <name evidence="1" type="ORF">ElyMa_006399200</name>
</gene>
<proteinExistence type="predicted"/>
<accession>A0AAV4HSM8</accession>
<reference evidence="1 2" key="1">
    <citation type="journal article" date="2021" name="Elife">
        <title>Chloroplast acquisition without the gene transfer in kleptoplastic sea slugs, Plakobranchus ocellatus.</title>
        <authorList>
            <person name="Maeda T."/>
            <person name="Takahashi S."/>
            <person name="Yoshida T."/>
            <person name="Shimamura S."/>
            <person name="Takaki Y."/>
            <person name="Nagai Y."/>
            <person name="Toyoda A."/>
            <person name="Suzuki Y."/>
            <person name="Arimoto A."/>
            <person name="Ishii H."/>
            <person name="Satoh N."/>
            <person name="Nishiyama T."/>
            <person name="Hasebe M."/>
            <person name="Maruyama T."/>
            <person name="Minagawa J."/>
            <person name="Obokata J."/>
            <person name="Shigenobu S."/>
        </authorList>
    </citation>
    <scope>NUCLEOTIDE SEQUENCE [LARGE SCALE GENOMIC DNA]</scope>
</reference>
<dbReference type="Proteomes" id="UP000762676">
    <property type="component" value="Unassembled WGS sequence"/>
</dbReference>
<keyword evidence="2" id="KW-1185">Reference proteome</keyword>
<dbReference type="EMBL" id="BMAT01012849">
    <property type="protein sequence ID" value="GFS00451.1"/>
    <property type="molecule type" value="Genomic_DNA"/>
</dbReference>
<protein>
    <submittedName>
        <fullName evidence="1">Uncharacterized protein</fullName>
    </submittedName>
</protein>
<comment type="caution">
    <text evidence="1">The sequence shown here is derived from an EMBL/GenBank/DDBJ whole genome shotgun (WGS) entry which is preliminary data.</text>
</comment>
<sequence>MVSTSTYKVSSLKFDPSVVRDVRLSIQQFTAAGMSDQSLVGVDLKQVKAEPLQTNSAKRKFFTVYSNVVVVIGFTNFARVTQEPAQFYRELYHHCRRVGTRRRAVSFSSWKPETGGHSVHSIISFRQPTAQVNKTNKANNFAPFSVSHQHQKLYGNSRRGRSSLAQRLALQTRDPAVAGSIPNHDGSYSCLEKAIYPHFPQCSPYTRAKAVL</sequence>
<evidence type="ECO:0000313" key="2">
    <source>
        <dbReference type="Proteomes" id="UP000762676"/>
    </source>
</evidence>
<organism evidence="1 2">
    <name type="scientific">Elysia marginata</name>
    <dbReference type="NCBI Taxonomy" id="1093978"/>
    <lineage>
        <taxon>Eukaryota</taxon>
        <taxon>Metazoa</taxon>
        <taxon>Spiralia</taxon>
        <taxon>Lophotrochozoa</taxon>
        <taxon>Mollusca</taxon>
        <taxon>Gastropoda</taxon>
        <taxon>Heterobranchia</taxon>
        <taxon>Euthyneura</taxon>
        <taxon>Panpulmonata</taxon>
        <taxon>Sacoglossa</taxon>
        <taxon>Placobranchoidea</taxon>
        <taxon>Plakobranchidae</taxon>
        <taxon>Elysia</taxon>
    </lineage>
</organism>
<name>A0AAV4HSM8_9GAST</name>
<dbReference type="AlphaFoldDB" id="A0AAV4HSM8"/>